<keyword evidence="6 11" id="KW-1133">Transmembrane helix</keyword>
<keyword evidence="7 11" id="KW-0472">Membrane</keyword>
<evidence type="ECO:0000256" key="3">
    <source>
        <dbReference type="ARBA" id="ARBA00022475"/>
    </source>
</evidence>
<feature type="compositionally biased region" description="Acidic residues" evidence="10">
    <location>
        <begin position="275"/>
        <end position="289"/>
    </location>
</feature>
<evidence type="ECO:0000313" key="13">
    <source>
        <dbReference type="EMBL" id="ALJ31838.1"/>
    </source>
</evidence>
<reference evidence="14 16" key="3">
    <citation type="journal article" date="2016" name="Syst. Appl. Microbiol.">
        <title>Genomic characterization of a fructophilic bee symbiont Lactobacillus kunkeei reveals its niche-specific adaptation.</title>
        <authorList>
            <person name="Maeno S."/>
            <person name="Tanizawa Y."/>
            <person name="Kanesaki Y."/>
            <person name="Kubota E."/>
            <person name="Kumar H."/>
            <person name="Dicks L."/>
            <person name="Salminen S."/>
            <person name="Nakagawa J."/>
            <person name="Arita M."/>
            <person name="Endo A."/>
        </authorList>
    </citation>
    <scope>NUCLEOTIDE SEQUENCE [LARGE SCALE GENOMIC DNA]</scope>
    <source>
        <strain evidence="14 16">FF30-6</strain>
    </source>
</reference>
<reference evidence="13 15" key="2">
    <citation type="journal article" date="2016" name="PeerJ">
        <title>Genome sequencing and analysis of the first complete genome of Lactobacillus kunkeei strain MP2, an Apis mellifera gut isolate.</title>
        <authorList>
            <person name="Asenjo F."/>
            <person name="Olmos A."/>
            <person name="Henriquez-Piskulich P."/>
            <person name="Polanco V."/>
            <person name="Aldea P."/>
            <person name="Ugalde J.A."/>
            <person name="Trombert A.N."/>
        </authorList>
    </citation>
    <scope>NUCLEOTIDE SEQUENCE [LARGE SCALE GENOMIC DNA]</scope>
    <source>
        <strain evidence="13 15">MP2</strain>
    </source>
</reference>
<feature type="transmembrane region" description="Helical" evidence="11">
    <location>
        <begin position="207"/>
        <end position="223"/>
    </location>
</feature>
<accession>A0A087EQZ0</accession>
<dbReference type="Pfam" id="PF02096">
    <property type="entry name" value="60KD_IMP"/>
    <property type="match status" value="1"/>
</dbReference>
<gene>
    <name evidence="14" type="primary">yidC_1</name>
    <name evidence="13" type="ORF">APS55_06285</name>
    <name evidence="14" type="ORF">FF306_00019</name>
</gene>
<evidence type="ECO:0000256" key="11">
    <source>
        <dbReference type="SAM" id="Phobius"/>
    </source>
</evidence>
<evidence type="ECO:0000256" key="2">
    <source>
        <dbReference type="ARBA" id="ARBA00022448"/>
    </source>
</evidence>
<dbReference type="eggNOG" id="COG0706">
    <property type="taxonomic scope" value="Bacteria"/>
</dbReference>
<feature type="region of interest" description="Disordered" evidence="10">
    <location>
        <begin position="271"/>
        <end position="309"/>
    </location>
</feature>
<dbReference type="InterPro" id="IPR001708">
    <property type="entry name" value="YidC/ALB3/OXA1/COX18"/>
</dbReference>
<feature type="transmembrane region" description="Helical" evidence="11">
    <location>
        <begin position="130"/>
        <end position="155"/>
    </location>
</feature>
<feature type="domain" description="Membrane insertase YidC/Oxa/ALB C-terminal" evidence="12">
    <location>
        <begin position="58"/>
        <end position="246"/>
    </location>
</feature>
<dbReference type="CDD" id="cd20070">
    <property type="entry name" value="5TM_YidC_Alb3"/>
    <property type="match status" value="1"/>
</dbReference>
<dbReference type="Proteomes" id="UP000186588">
    <property type="component" value="Unassembled WGS sequence"/>
</dbReference>
<dbReference type="NCBIfam" id="TIGR03592">
    <property type="entry name" value="yidC_oxa1_cterm"/>
    <property type="match status" value="1"/>
</dbReference>
<organism evidence="14 16">
    <name type="scientific">Apilactobacillus kunkeei</name>
    <dbReference type="NCBI Taxonomy" id="148814"/>
    <lineage>
        <taxon>Bacteria</taxon>
        <taxon>Bacillati</taxon>
        <taxon>Bacillota</taxon>
        <taxon>Bacilli</taxon>
        <taxon>Lactobacillales</taxon>
        <taxon>Lactobacillaceae</taxon>
        <taxon>Apilactobacillus</taxon>
    </lineage>
</organism>
<evidence type="ECO:0000256" key="10">
    <source>
        <dbReference type="SAM" id="MobiDB-lite"/>
    </source>
</evidence>
<evidence type="ECO:0000256" key="4">
    <source>
        <dbReference type="ARBA" id="ARBA00022692"/>
    </source>
</evidence>
<dbReference type="InterPro" id="IPR028055">
    <property type="entry name" value="YidC/Oxa/ALB_C"/>
</dbReference>
<evidence type="ECO:0000313" key="15">
    <source>
        <dbReference type="Proteomes" id="UP000067203"/>
    </source>
</evidence>
<reference evidence="15" key="1">
    <citation type="submission" date="2015-10" db="EMBL/GenBank/DDBJ databases">
        <title>Bioinformatic analysis of the first complete genome sequence of Lactobacillus kunkeei strain MP2, an Apis mellifera gut isolate.</title>
        <authorList>
            <person name="Asenjo F."/>
            <person name="Olmos A."/>
            <person name="Henriquez-Piskulich P."/>
            <person name="Aldea P."/>
            <person name="Ugalde J.A."/>
            <person name="Trombert A.N."/>
        </authorList>
    </citation>
    <scope>NUCLEOTIDE SEQUENCE [LARGE SCALE GENOMIC DNA]</scope>
    <source>
        <strain evidence="15">MP2</strain>
    </source>
</reference>
<comment type="similarity">
    <text evidence="9">Belongs to the OXA1/ALB3/YidC family.</text>
</comment>
<dbReference type="PATRIC" id="fig|148814.19.peg.722"/>
<dbReference type="GO" id="GO:0005886">
    <property type="term" value="C:plasma membrane"/>
    <property type="evidence" value="ECO:0007669"/>
    <property type="project" value="UniProtKB-SubCell"/>
</dbReference>
<evidence type="ECO:0000256" key="7">
    <source>
        <dbReference type="ARBA" id="ARBA00023136"/>
    </source>
</evidence>
<dbReference type="AlphaFoldDB" id="A0A087EQZ0"/>
<keyword evidence="3" id="KW-1003">Cell membrane</keyword>
<dbReference type="GO" id="GO:0015031">
    <property type="term" value="P:protein transport"/>
    <property type="evidence" value="ECO:0007669"/>
    <property type="project" value="UniProtKB-KW"/>
</dbReference>
<keyword evidence="8" id="KW-0143">Chaperone</keyword>
<keyword evidence="4 9" id="KW-0812">Transmembrane</keyword>
<evidence type="ECO:0000256" key="1">
    <source>
        <dbReference type="ARBA" id="ARBA00004651"/>
    </source>
</evidence>
<comment type="subcellular location">
    <subcellularLocation>
        <location evidence="1">Cell membrane</location>
        <topology evidence="1">Multi-pass membrane protein</topology>
    </subcellularLocation>
    <subcellularLocation>
        <location evidence="9">Membrane</location>
        <topology evidence="9">Multi-pass membrane protein</topology>
    </subcellularLocation>
</comment>
<dbReference type="OrthoDB" id="9780552at2"/>
<dbReference type="RefSeq" id="WP_034530833.1">
    <property type="nucleotide sequence ID" value="NZ_BDDX01000001.1"/>
</dbReference>
<dbReference type="GO" id="GO:0051205">
    <property type="term" value="P:protein insertion into membrane"/>
    <property type="evidence" value="ECO:0007669"/>
    <property type="project" value="TreeGrafter"/>
</dbReference>
<proteinExistence type="inferred from homology"/>
<dbReference type="KEGG" id="lku:APS55_06285"/>
<feature type="transmembrane region" description="Helical" evidence="11">
    <location>
        <begin position="175"/>
        <end position="195"/>
    </location>
</feature>
<evidence type="ECO:0000256" key="5">
    <source>
        <dbReference type="ARBA" id="ARBA00022927"/>
    </source>
</evidence>
<evidence type="ECO:0000259" key="12">
    <source>
        <dbReference type="Pfam" id="PF02096"/>
    </source>
</evidence>
<keyword evidence="5" id="KW-0653">Protein transport</keyword>
<dbReference type="PANTHER" id="PTHR12428">
    <property type="entry name" value="OXA1"/>
    <property type="match status" value="1"/>
</dbReference>
<evidence type="ECO:0000256" key="8">
    <source>
        <dbReference type="ARBA" id="ARBA00023186"/>
    </source>
</evidence>
<feature type="compositionally biased region" description="Basic and acidic residues" evidence="10">
    <location>
        <begin position="290"/>
        <end position="301"/>
    </location>
</feature>
<dbReference type="PANTHER" id="PTHR12428:SF65">
    <property type="entry name" value="CYTOCHROME C OXIDASE ASSEMBLY PROTEIN COX18, MITOCHONDRIAL"/>
    <property type="match status" value="1"/>
</dbReference>
<evidence type="ECO:0000313" key="16">
    <source>
        <dbReference type="Proteomes" id="UP000186588"/>
    </source>
</evidence>
<evidence type="ECO:0000313" key="14">
    <source>
        <dbReference type="EMBL" id="GAT89928.1"/>
    </source>
</evidence>
<keyword evidence="2" id="KW-0813">Transport</keyword>
<evidence type="ECO:0000256" key="9">
    <source>
        <dbReference type="RuleBase" id="RU003945"/>
    </source>
</evidence>
<dbReference type="InterPro" id="IPR047196">
    <property type="entry name" value="YidC_ALB_C"/>
</dbReference>
<dbReference type="GO" id="GO:0032977">
    <property type="term" value="F:membrane insertase activity"/>
    <property type="evidence" value="ECO:0007669"/>
    <property type="project" value="InterPro"/>
</dbReference>
<dbReference type="Proteomes" id="UP000067203">
    <property type="component" value="Chromosome"/>
</dbReference>
<sequence>MKKLKRFSALSLIGVMALVLSGCVRVDSNGKPYGLTYEYLALPGQHILDFIARFFGGYGWAIIILTIIVRMILLPAMISQTKKSTIMQEKMSFIKPKMQEIQERQKNASSKEEQMKIQQEMMKLYKDNNISMAGGIGCLPLIIQMPIYLALYNGIRFSPEVSHTMFLGVKLGDKSLILVVLSFLAYVLQGYLMTLGLPEDQKKQMKMMAYFTPIMIVLVTFSAPAGLGIYFFISGLFACLQTLIINMYRPKIREEVAAQAAAQAQSDEKVILHDVEEEDSSDEPEQIETVEEHDTHEDLRKRNSGKQNR</sequence>
<name>A0A087EQZ0_9LACO</name>
<feature type="transmembrane region" description="Helical" evidence="11">
    <location>
        <begin position="50"/>
        <end position="73"/>
    </location>
</feature>
<dbReference type="PRINTS" id="PR00701">
    <property type="entry name" value="60KDINNERMP"/>
</dbReference>
<dbReference type="EMBL" id="BDDX01000001">
    <property type="protein sequence ID" value="GAT89928.1"/>
    <property type="molecule type" value="Genomic_DNA"/>
</dbReference>
<dbReference type="PROSITE" id="PS51257">
    <property type="entry name" value="PROKAR_LIPOPROTEIN"/>
    <property type="match status" value="1"/>
</dbReference>
<dbReference type="EMBL" id="CP012920">
    <property type="protein sequence ID" value="ALJ31838.1"/>
    <property type="molecule type" value="Genomic_DNA"/>
</dbReference>
<evidence type="ECO:0000256" key="6">
    <source>
        <dbReference type="ARBA" id="ARBA00022989"/>
    </source>
</evidence>
<protein>
    <submittedName>
        <fullName evidence="13">OxaA</fullName>
    </submittedName>
    <submittedName>
        <fullName evidence="14">Preprotein translocase subunit YidC</fullName>
    </submittedName>
</protein>
<dbReference type="STRING" id="148814.APS55_06285"/>